<dbReference type="GO" id="GO:0016020">
    <property type="term" value="C:membrane"/>
    <property type="evidence" value="ECO:0007669"/>
    <property type="project" value="TreeGrafter"/>
</dbReference>
<dbReference type="PANTHER" id="PTHR11782">
    <property type="entry name" value="ADENOSINE/GUANOSINE DIPHOSPHATASE"/>
    <property type="match status" value="1"/>
</dbReference>
<keyword evidence="7" id="KW-0812">Transmembrane</keyword>
<comment type="similarity">
    <text evidence="1 5">Belongs to the GDA1/CD39 NTPase family.</text>
</comment>
<dbReference type="GO" id="GO:0005524">
    <property type="term" value="F:ATP binding"/>
    <property type="evidence" value="ECO:0007669"/>
    <property type="project" value="UniProtKB-KW"/>
</dbReference>
<dbReference type="CDD" id="cd24045">
    <property type="entry name" value="ASKHA_NBD_NTPDase4-like"/>
    <property type="match status" value="1"/>
</dbReference>
<keyword evidence="9" id="KW-1185">Reference proteome</keyword>
<evidence type="ECO:0000256" key="5">
    <source>
        <dbReference type="RuleBase" id="RU003833"/>
    </source>
</evidence>
<dbReference type="GO" id="GO:0017111">
    <property type="term" value="F:ribonucleoside triphosphate phosphatase activity"/>
    <property type="evidence" value="ECO:0007669"/>
    <property type="project" value="TreeGrafter"/>
</dbReference>
<dbReference type="PROSITE" id="PS01238">
    <property type="entry name" value="GDA1_CD39_NTPASE"/>
    <property type="match status" value="1"/>
</dbReference>
<reference evidence="8 9" key="1">
    <citation type="submission" date="2024-04" db="EMBL/GenBank/DDBJ databases">
        <authorList>
            <consortium name="Genoscope - CEA"/>
            <person name="William W."/>
        </authorList>
    </citation>
    <scope>NUCLEOTIDE SEQUENCE [LARGE SCALE GENOMIC DNA]</scope>
</reference>
<gene>
    <name evidence="8" type="ORF">GSLYS_00011502001</name>
</gene>
<name>A0AAV2HVX1_LYMST</name>
<dbReference type="AlphaFoldDB" id="A0AAV2HVX1"/>
<feature type="transmembrane region" description="Helical" evidence="7">
    <location>
        <begin position="535"/>
        <end position="555"/>
    </location>
</feature>
<dbReference type="PANTHER" id="PTHR11782:SF121">
    <property type="entry name" value="NUCLEOSIDE-DIPHOSPHATASE MIG-23"/>
    <property type="match status" value="1"/>
</dbReference>
<keyword evidence="4" id="KW-0547">Nucleotide-binding</keyword>
<evidence type="ECO:0000256" key="3">
    <source>
        <dbReference type="PIRSR" id="PIRSR600407-1"/>
    </source>
</evidence>
<evidence type="ECO:0000256" key="1">
    <source>
        <dbReference type="ARBA" id="ARBA00009283"/>
    </source>
</evidence>
<dbReference type="Pfam" id="PF01150">
    <property type="entry name" value="GDA1_CD39"/>
    <property type="match status" value="1"/>
</dbReference>
<feature type="binding site" evidence="4">
    <location>
        <begin position="253"/>
        <end position="257"/>
    </location>
    <ligand>
        <name>ATP</name>
        <dbReference type="ChEBI" id="CHEBI:30616"/>
    </ligand>
</feature>
<dbReference type="FunFam" id="3.30.420.150:FF:000003">
    <property type="entry name" value="ectonucleoside triphosphate diphosphohydrolase 7"/>
    <property type="match status" value="1"/>
</dbReference>
<feature type="transmembrane region" description="Helical" evidence="7">
    <location>
        <begin position="25"/>
        <end position="45"/>
    </location>
</feature>
<dbReference type="Proteomes" id="UP001497497">
    <property type="component" value="Unassembled WGS sequence"/>
</dbReference>
<evidence type="ECO:0000256" key="6">
    <source>
        <dbReference type="SAM" id="MobiDB-lite"/>
    </source>
</evidence>
<dbReference type="EMBL" id="CAXITT010000268">
    <property type="protein sequence ID" value="CAL1537599.1"/>
    <property type="molecule type" value="Genomic_DNA"/>
</dbReference>
<evidence type="ECO:0000313" key="9">
    <source>
        <dbReference type="Proteomes" id="UP001497497"/>
    </source>
</evidence>
<dbReference type="GO" id="GO:0004382">
    <property type="term" value="F:GDP phosphatase activity"/>
    <property type="evidence" value="ECO:0007669"/>
    <property type="project" value="TreeGrafter"/>
</dbReference>
<organism evidence="8 9">
    <name type="scientific">Lymnaea stagnalis</name>
    <name type="common">Great pond snail</name>
    <name type="synonym">Helix stagnalis</name>
    <dbReference type="NCBI Taxonomy" id="6523"/>
    <lineage>
        <taxon>Eukaryota</taxon>
        <taxon>Metazoa</taxon>
        <taxon>Spiralia</taxon>
        <taxon>Lophotrochozoa</taxon>
        <taxon>Mollusca</taxon>
        <taxon>Gastropoda</taxon>
        <taxon>Heterobranchia</taxon>
        <taxon>Euthyneura</taxon>
        <taxon>Panpulmonata</taxon>
        <taxon>Hygrophila</taxon>
        <taxon>Lymnaeoidea</taxon>
        <taxon>Lymnaeidae</taxon>
        <taxon>Lymnaea</taxon>
    </lineage>
</organism>
<dbReference type="InterPro" id="IPR000407">
    <property type="entry name" value="GDA1_CD39_NTPase"/>
</dbReference>
<feature type="active site" description="Proton acceptor" evidence="3">
    <location>
        <position position="198"/>
    </location>
</feature>
<protein>
    <recommendedName>
        <fullName evidence="10">Ectonucleoside triphosphate diphosphohydrolase 4</fullName>
    </recommendedName>
</protein>
<accession>A0AAV2HVX1</accession>
<dbReference type="Gene3D" id="3.30.420.150">
    <property type="entry name" value="Exopolyphosphatase. Domain 2"/>
    <property type="match status" value="1"/>
</dbReference>
<keyword evidence="2 5" id="KW-0378">Hydrolase</keyword>
<dbReference type="GO" id="GO:0005794">
    <property type="term" value="C:Golgi apparatus"/>
    <property type="evidence" value="ECO:0007669"/>
    <property type="project" value="TreeGrafter"/>
</dbReference>
<dbReference type="GO" id="GO:0006256">
    <property type="term" value="P:UDP catabolic process"/>
    <property type="evidence" value="ECO:0007669"/>
    <property type="project" value="TreeGrafter"/>
</dbReference>
<proteinExistence type="inferred from homology"/>
<evidence type="ECO:0000256" key="2">
    <source>
        <dbReference type="ARBA" id="ARBA00022801"/>
    </source>
</evidence>
<keyword evidence="7" id="KW-0472">Membrane</keyword>
<feature type="region of interest" description="Disordered" evidence="6">
    <location>
        <begin position="221"/>
        <end position="242"/>
    </location>
</feature>
<dbReference type="GO" id="GO:0045134">
    <property type="term" value="F:UDP phosphatase activity"/>
    <property type="evidence" value="ECO:0007669"/>
    <property type="project" value="TreeGrafter"/>
</dbReference>
<evidence type="ECO:0000313" key="8">
    <source>
        <dbReference type="EMBL" id="CAL1537599.1"/>
    </source>
</evidence>
<keyword evidence="7" id="KW-1133">Transmembrane helix</keyword>
<keyword evidence="4" id="KW-0067">ATP-binding</keyword>
<dbReference type="Gene3D" id="3.30.420.40">
    <property type="match status" value="1"/>
</dbReference>
<evidence type="ECO:0008006" key="10">
    <source>
        <dbReference type="Google" id="ProtNLM"/>
    </source>
</evidence>
<comment type="caution">
    <text evidence="8">The sequence shown here is derived from an EMBL/GenBank/DDBJ whole genome shotgun (WGS) entry which is preliminary data.</text>
</comment>
<dbReference type="GO" id="GO:0046036">
    <property type="term" value="P:CTP metabolic process"/>
    <property type="evidence" value="ECO:0007669"/>
    <property type="project" value="TreeGrafter"/>
</dbReference>
<evidence type="ECO:0000256" key="7">
    <source>
        <dbReference type="SAM" id="Phobius"/>
    </source>
</evidence>
<sequence length="595" mass="67891">MKSNMARIYFNCPCSTTNGNNLYTMWRWIIFALVFVAGLVILIPWSNIFKISESETKENLHELHYGIVIDCGSSGSRIFVYYWPTHSGNPKDLLNIQQLVDDSGNAVVKKVSPGLSSFENNPDAASDHIKELLLYAQQYIPEKKHVETSLYVMATAGMRMLSQSAQQAILQDLQRDITKEFNFIATDNHFEVISGKQEGVYAWIAINYVLDRFSHSPTAFGSESATDNMLHSAEDSSSKHTRKRTVGIIDMGGGSVQIAFEVTSPRHIKEIPPSLLSEFNLGCEDSDEDHTYNVYVTTFLGFGANSARDRYEHMLVEQSSTRESLNGKQKAIKDVCLPAGMKYEEGDGQHKFIGQGDYEACKSALEPLMNLTIPCNQSPCSLNGIHQPHIDLSSLFYGFSEFWYSTEDVFRMGGRYSYKEFHEKAKEFCSTNWNILEERYKKKLYPKADDHRFRFQCFKSAWMTQVFHKGFSFPSDYEKLTSAQLVNGKDVGWTLGALIYKTRFLPLRDIERLKEIQLNQMSLQKQKASRTLDTSFLLIGCFIVVLAAIFVYMKWLKCCPRTADLPRVPSMSYFMTEQDQMEQGIQYVKSQGYVL</sequence>
<evidence type="ECO:0000256" key="4">
    <source>
        <dbReference type="PIRSR" id="PIRSR600407-2"/>
    </source>
</evidence>